<dbReference type="SMART" id="SM00054">
    <property type="entry name" value="EFh"/>
    <property type="match status" value="2"/>
</dbReference>
<dbReference type="InterPro" id="IPR002048">
    <property type="entry name" value="EF_hand_dom"/>
</dbReference>
<dbReference type="GO" id="GO:0005509">
    <property type="term" value="F:calcium ion binding"/>
    <property type="evidence" value="ECO:0007669"/>
    <property type="project" value="InterPro"/>
</dbReference>
<dbReference type="OrthoDB" id="26525at2759"/>
<name>A0A314UL68_PRUYE</name>
<reference evidence="3 4" key="1">
    <citation type="submission" date="2018-02" db="EMBL/GenBank/DDBJ databases">
        <title>Draft genome of wild Prunus yedoensis var. nudiflora.</title>
        <authorList>
            <person name="Baek S."/>
            <person name="Kim J.-H."/>
            <person name="Choi K."/>
            <person name="Kim G.-B."/>
            <person name="Cho A."/>
            <person name="Jang H."/>
            <person name="Shin C.-H."/>
            <person name="Yu H.-J."/>
            <person name="Mun J.-H."/>
        </authorList>
    </citation>
    <scope>NUCLEOTIDE SEQUENCE [LARGE SCALE GENOMIC DNA]</scope>
    <source>
        <strain evidence="4">cv. Jeju island</strain>
        <tissue evidence="3">Leaf</tissue>
    </source>
</reference>
<dbReference type="AlphaFoldDB" id="A0A314UL68"/>
<evidence type="ECO:0000256" key="1">
    <source>
        <dbReference type="ARBA" id="ARBA00022837"/>
    </source>
</evidence>
<evidence type="ECO:0000259" key="2">
    <source>
        <dbReference type="PROSITE" id="PS50222"/>
    </source>
</evidence>
<dbReference type="CDD" id="cd00051">
    <property type="entry name" value="EFh"/>
    <property type="match status" value="1"/>
</dbReference>
<dbReference type="PROSITE" id="PS00018">
    <property type="entry name" value="EF_HAND_1"/>
    <property type="match status" value="1"/>
</dbReference>
<dbReference type="Pfam" id="PF13202">
    <property type="entry name" value="EF-hand_5"/>
    <property type="match status" value="1"/>
</dbReference>
<sequence length="86" mass="10025">MVLYKSSFYTEEQLMKLFKSHDKNRDGQLSKNELIGVFKELGSRWPTIRASLAMMYADGNRDGFISLKEDLNKLVKYVLELGFTLR</sequence>
<dbReference type="Proteomes" id="UP000250321">
    <property type="component" value="Unassembled WGS sequence"/>
</dbReference>
<comment type="caution">
    <text evidence="3">The sequence shown here is derived from an EMBL/GenBank/DDBJ whole genome shotgun (WGS) entry which is preliminary data.</text>
</comment>
<dbReference type="InterPro" id="IPR011992">
    <property type="entry name" value="EF-hand-dom_pair"/>
</dbReference>
<dbReference type="PROSITE" id="PS50222">
    <property type="entry name" value="EF_HAND_2"/>
    <property type="match status" value="1"/>
</dbReference>
<accession>A0A314UL68</accession>
<keyword evidence="4" id="KW-1185">Reference proteome</keyword>
<dbReference type="Gene3D" id="1.10.238.10">
    <property type="entry name" value="EF-hand"/>
    <property type="match status" value="1"/>
</dbReference>
<evidence type="ECO:0000313" key="4">
    <source>
        <dbReference type="Proteomes" id="UP000250321"/>
    </source>
</evidence>
<dbReference type="InterPro" id="IPR018247">
    <property type="entry name" value="EF_Hand_1_Ca_BS"/>
</dbReference>
<dbReference type="SUPFAM" id="SSF47473">
    <property type="entry name" value="EF-hand"/>
    <property type="match status" value="1"/>
</dbReference>
<organism evidence="3 4">
    <name type="scientific">Prunus yedoensis var. nudiflora</name>
    <dbReference type="NCBI Taxonomy" id="2094558"/>
    <lineage>
        <taxon>Eukaryota</taxon>
        <taxon>Viridiplantae</taxon>
        <taxon>Streptophyta</taxon>
        <taxon>Embryophyta</taxon>
        <taxon>Tracheophyta</taxon>
        <taxon>Spermatophyta</taxon>
        <taxon>Magnoliopsida</taxon>
        <taxon>eudicotyledons</taxon>
        <taxon>Gunneridae</taxon>
        <taxon>Pentapetalae</taxon>
        <taxon>rosids</taxon>
        <taxon>fabids</taxon>
        <taxon>Rosales</taxon>
        <taxon>Rosaceae</taxon>
        <taxon>Amygdaloideae</taxon>
        <taxon>Amygdaleae</taxon>
        <taxon>Prunus</taxon>
    </lineage>
</organism>
<dbReference type="Pfam" id="PF13405">
    <property type="entry name" value="EF-hand_6"/>
    <property type="match status" value="1"/>
</dbReference>
<gene>
    <name evidence="3" type="ORF">Pyn_02264</name>
</gene>
<evidence type="ECO:0000313" key="3">
    <source>
        <dbReference type="EMBL" id="PQM38263.1"/>
    </source>
</evidence>
<dbReference type="EMBL" id="PJQY01003328">
    <property type="protein sequence ID" value="PQM38263.1"/>
    <property type="molecule type" value="Genomic_DNA"/>
</dbReference>
<dbReference type="STRING" id="2094558.A0A314UL68"/>
<proteinExistence type="predicted"/>
<protein>
    <recommendedName>
        <fullName evidence="2">EF-hand domain-containing protein</fullName>
    </recommendedName>
</protein>
<feature type="domain" description="EF-hand" evidence="2">
    <location>
        <begin position="9"/>
        <end position="44"/>
    </location>
</feature>
<keyword evidence="1" id="KW-0106">Calcium</keyword>